<dbReference type="WBParaSite" id="GPLIN_000023700">
    <property type="protein sequence ID" value="GPLIN_000023700"/>
    <property type="gene ID" value="GPLIN_000023700"/>
</dbReference>
<reference evidence="2" key="1">
    <citation type="submission" date="2013-12" db="EMBL/GenBank/DDBJ databases">
        <authorList>
            <person name="Aslett M."/>
        </authorList>
    </citation>
    <scope>NUCLEOTIDE SEQUENCE [LARGE SCALE GENOMIC DNA]</scope>
    <source>
        <strain evidence="2">Lindley</strain>
    </source>
</reference>
<feature type="compositionally biased region" description="Low complexity" evidence="1">
    <location>
        <begin position="71"/>
        <end position="86"/>
    </location>
</feature>
<dbReference type="AlphaFoldDB" id="A0A183BI08"/>
<evidence type="ECO:0000313" key="2">
    <source>
        <dbReference type="Proteomes" id="UP000050741"/>
    </source>
</evidence>
<keyword evidence="2" id="KW-1185">Reference proteome</keyword>
<evidence type="ECO:0000256" key="1">
    <source>
        <dbReference type="SAM" id="MobiDB-lite"/>
    </source>
</evidence>
<name>A0A183BI08_GLOPA</name>
<feature type="region of interest" description="Disordered" evidence="1">
    <location>
        <begin position="65"/>
        <end position="86"/>
    </location>
</feature>
<accession>A0A183BI08</accession>
<reference evidence="2" key="2">
    <citation type="submission" date="2014-05" db="EMBL/GenBank/DDBJ databases">
        <title>The genome and life-stage specific transcriptomes of Globodera pallida elucidate key aspects of plant parasitism by a cyst nematode.</title>
        <authorList>
            <person name="Cotton J.A."/>
            <person name="Lilley C.J."/>
            <person name="Jones L.M."/>
            <person name="Kikuchi T."/>
            <person name="Reid A.J."/>
            <person name="Thorpe P."/>
            <person name="Tsai I.J."/>
            <person name="Beasley H."/>
            <person name="Blok V."/>
            <person name="Cock P.J.A."/>
            <person name="Van den Akker S.E."/>
            <person name="Holroyd N."/>
            <person name="Hunt M."/>
            <person name="Mantelin S."/>
            <person name="Naghra H."/>
            <person name="Pain A."/>
            <person name="Palomares-Rius J.E."/>
            <person name="Zarowiecki M."/>
            <person name="Berriman M."/>
            <person name="Jones J.T."/>
            <person name="Urwin P.E."/>
        </authorList>
    </citation>
    <scope>NUCLEOTIDE SEQUENCE [LARGE SCALE GENOMIC DNA]</scope>
    <source>
        <strain evidence="2">Lindley</strain>
    </source>
</reference>
<evidence type="ECO:0000313" key="3">
    <source>
        <dbReference type="WBParaSite" id="GPLIN_000023700"/>
    </source>
</evidence>
<reference evidence="3" key="3">
    <citation type="submission" date="2016-06" db="UniProtKB">
        <authorList>
            <consortium name="WormBaseParasite"/>
        </authorList>
    </citation>
    <scope>IDENTIFICATION</scope>
</reference>
<dbReference type="Proteomes" id="UP000050741">
    <property type="component" value="Unassembled WGS sequence"/>
</dbReference>
<organism evidence="2 3">
    <name type="scientific">Globodera pallida</name>
    <name type="common">Potato cyst nematode worm</name>
    <name type="synonym">Heterodera pallida</name>
    <dbReference type="NCBI Taxonomy" id="36090"/>
    <lineage>
        <taxon>Eukaryota</taxon>
        <taxon>Metazoa</taxon>
        <taxon>Ecdysozoa</taxon>
        <taxon>Nematoda</taxon>
        <taxon>Chromadorea</taxon>
        <taxon>Rhabditida</taxon>
        <taxon>Tylenchina</taxon>
        <taxon>Tylenchomorpha</taxon>
        <taxon>Tylenchoidea</taxon>
        <taxon>Heteroderidae</taxon>
        <taxon>Heteroderinae</taxon>
        <taxon>Globodera</taxon>
    </lineage>
</organism>
<sequence>MFLIFSFSSFALPSPASHVRSTPLSKPEETFETVPSDEKFTESVRGGEEAPFVAVAGAQNVEASALETNPSASSAEFSPRSSAASV</sequence>
<protein>
    <submittedName>
        <fullName evidence="3">Secreted protein</fullName>
    </submittedName>
</protein>
<proteinExistence type="predicted"/>
<feature type="region of interest" description="Disordered" evidence="1">
    <location>
        <begin position="16"/>
        <end position="38"/>
    </location>
</feature>